<keyword evidence="2 4" id="KW-0863">Zinc-finger</keyword>
<dbReference type="PANTHER" id="PTHR46156">
    <property type="entry name" value="CCCH ZINGC FINGER"/>
    <property type="match status" value="1"/>
</dbReference>
<evidence type="ECO:0000256" key="5">
    <source>
        <dbReference type="SAM" id="MobiDB-lite"/>
    </source>
</evidence>
<dbReference type="GO" id="GO:0008270">
    <property type="term" value="F:zinc ion binding"/>
    <property type="evidence" value="ECO:0007669"/>
    <property type="project" value="UniProtKB-KW"/>
</dbReference>
<dbReference type="Proteomes" id="UP001153678">
    <property type="component" value="Unassembled WGS sequence"/>
</dbReference>
<reference evidence="7" key="1">
    <citation type="submission" date="2022-08" db="EMBL/GenBank/DDBJ databases">
        <authorList>
            <person name="Kallberg Y."/>
            <person name="Tangrot J."/>
            <person name="Rosling A."/>
        </authorList>
    </citation>
    <scope>NUCLEOTIDE SEQUENCE</scope>
    <source>
        <strain evidence="7">Wild A</strain>
    </source>
</reference>
<feature type="zinc finger region" description="C3H1-type" evidence="4">
    <location>
        <begin position="214"/>
        <end position="242"/>
    </location>
</feature>
<evidence type="ECO:0000256" key="3">
    <source>
        <dbReference type="ARBA" id="ARBA00022833"/>
    </source>
</evidence>
<dbReference type="InterPro" id="IPR000571">
    <property type="entry name" value="Znf_CCCH"/>
</dbReference>
<feature type="domain" description="C3H1-type" evidence="6">
    <location>
        <begin position="214"/>
        <end position="242"/>
    </location>
</feature>
<dbReference type="EMBL" id="CAMKVN010001330">
    <property type="protein sequence ID" value="CAI2175228.1"/>
    <property type="molecule type" value="Genomic_DNA"/>
</dbReference>
<organism evidence="7 8">
    <name type="scientific">Funneliformis geosporum</name>
    <dbReference type="NCBI Taxonomy" id="1117311"/>
    <lineage>
        <taxon>Eukaryota</taxon>
        <taxon>Fungi</taxon>
        <taxon>Fungi incertae sedis</taxon>
        <taxon>Mucoromycota</taxon>
        <taxon>Glomeromycotina</taxon>
        <taxon>Glomeromycetes</taxon>
        <taxon>Glomerales</taxon>
        <taxon>Glomeraceae</taxon>
        <taxon>Funneliformis</taxon>
    </lineage>
</organism>
<accession>A0A9W4SMW0</accession>
<feature type="region of interest" description="Disordered" evidence="5">
    <location>
        <begin position="70"/>
        <end position="91"/>
    </location>
</feature>
<feature type="domain" description="C3H1-type" evidence="6">
    <location>
        <begin position="191"/>
        <end position="213"/>
    </location>
</feature>
<dbReference type="SUPFAM" id="SSF90229">
    <property type="entry name" value="CCCH zinc finger"/>
    <property type="match status" value="1"/>
</dbReference>
<dbReference type="Gene3D" id="4.10.1000.10">
    <property type="entry name" value="Zinc finger, CCCH-type"/>
    <property type="match status" value="2"/>
</dbReference>
<evidence type="ECO:0000256" key="4">
    <source>
        <dbReference type="PROSITE-ProRule" id="PRU00723"/>
    </source>
</evidence>
<evidence type="ECO:0000256" key="1">
    <source>
        <dbReference type="ARBA" id="ARBA00022723"/>
    </source>
</evidence>
<sequence length="249" mass="28266">MSNHSSIETTNNNDTFVAQTNLTKGVLTEFQEYDHNKDVTKDTPNSNEGNYPIAKSSVVSIIPSIICTIDETNPPSSGQNNNGENAIETSDKTPNYSHHCEYVKQKPNKLVRADLLKEISIIFSFANDSQSMNKHCVSYNKYGRCNDGDRCPYKHDPNRVEVCKKWLKGDDCSSVKKCFRQHVLSAHVIPHCSHFAKRMCLKGSECRYTHVKVSKRAGYCKEFMVGGFCESGEICRRKHEWEKNICAQE</sequence>
<gene>
    <name evidence="7" type="ORF">FWILDA_LOCUS6989</name>
</gene>
<dbReference type="AlphaFoldDB" id="A0A9W4SMW0"/>
<feature type="region of interest" description="Disordered" evidence="5">
    <location>
        <begin position="33"/>
        <end position="52"/>
    </location>
</feature>
<dbReference type="PROSITE" id="PS50103">
    <property type="entry name" value="ZF_C3H1"/>
    <property type="match status" value="3"/>
</dbReference>
<dbReference type="OrthoDB" id="410307at2759"/>
<keyword evidence="8" id="KW-1185">Reference proteome</keyword>
<feature type="zinc finger region" description="C3H1-type" evidence="4">
    <location>
        <begin position="191"/>
        <end position="213"/>
    </location>
</feature>
<dbReference type="InterPro" id="IPR036855">
    <property type="entry name" value="Znf_CCCH_sf"/>
</dbReference>
<evidence type="ECO:0000313" key="7">
    <source>
        <dbReference type="EMBL" id="CAI2175228.1"/>
    </source>
</evidence>
<evidence type="ECO:0000259" key="6">
    <source>
        <dbReference type="PROSITE" id="PS50103"/>
    </source>
</evidence>
<feature type="zinc finger region" description="C3H1-type" evidence="4">
    <location>
        <begin position="130"/>
        <end position="158"/>
    </location>
</feature>
<dbReference type="SMART" id="SM00356">
    <property type="entry name" value="ZnF_C3H1"/>
    <property type="match status" value="4"/>
</dbReference>
<feature type="domain" description="C3H1-type" evidence="6">
    <location>
        <begin position="130"/>
        <end position="158"/>
    </location>
</feature>
<keyword evidence="3 4" id="KW-0862">Zinc</keyword>
<comment type="caution">
    <text evidence="7">The sequence shown here is derived from an EMBL/GenBank/DDBJ whole genome shotgun (WGS) entry which is preliminary data.</text>
</comment>
<proteinExistence type="predicted"/>
<evidence type="ECO:0000256" key="2">
    <source>
        <dbReference type="ARBA" id="ARBA00022771"/>
    </source>
</evidence>
<protein>
    <submittedName>
        <fullName evidence="7">18964_t:CDS:1</fullName>
    </submittedName>
</protein>
<name>A0A9W4SMW0_9GLOM</name>
<keyword evidence="1 4" id="KW-0479">Metal-binding</keyword>
<evidence type="ECO:0000313" key="8">
    <source>
        <dbReference type="Proteomes" id="UP001153678"/>
    </source>
</evidence>
<dbReference type="PANTHER" id="PTHR46156:SF1">
    <property type="entry name" value="ZINC FINGER CCCH DOMAIN-CONTAINING PROTEIN 3"/>
    <property type="match status" value="1"/>
</dbReference>